<dbReference type="Pfam" id="PF08338">
    <property type="entry name" value="DUF1731"/>
    <property type="match status" value="1"/>
</dbReference>
<dbReference type="NCBIfam" id="TIGR01777">
    <property type="entry name" value="yfcH"/>
    <property type="match status" value="1"/>
</dbReference>
<dbReference type="SUPFAM" id="SSF51735">
    <property type="entry name" value="NAD(P)-binding Rossmann-fold domains"/>
    <property type="match status" value="1"/>
</dbReference>
<feature type="domain" description="Coenzyme Q-binding protein COQ10 START" evidence="4">
    <location>
        <begin position="11"/>
        <end position="130"/>
    </location>
</feature>
<dbReference type="RefSeq" id="WP_145389418.1">
    <property type="nucleotide sequence ID" value="NZ_CP037423.1"/>
</dbReference>
<feature type="domain" description="DUF1731" evidence="5">
    <location>
        <begin position="405"/>
        <end position="450"/>
    </location>
</feature>
<dbReference type="InterPro" id="IPR001509">
    <property type="entry name" value="Epimerase_deHydtase"/>
</dbReference>
<dbReference type="InterPro" id="IPR010099">
    <property type="entry name" value="SDR39U1"/>
</dbReference>
<dbReference type="Gene3D" id="3.30.530.20">
    <property type="match status" value="1"/>
</dbReference>
<comment type="similarity">
    <text evidence="2">Belongs to the NAD(P)-dependent epimerase/dehydratase family. SDR39U1 subfamily.</text>
</comment>
<dbReference type="Gene3D" id="3.40.50.720">
    <property type="entry name" value="NAD(P)-binding Rossmann-like Domain"/>
    <property type="match status" value="1"/>
</dbReference>
<gene>
    <name evidence="6" type="ORF">Enr13x_50920</name>
</gene>
<reference evidence="6 7" key="1">
    <citation type="submission" date="2019-03" db="EMBL/GenBank/DDBJ databases">
        <title>Deep-cultivation of Planctomycetes and their phenomic and genomic characterization uncovers novel biology.</title>
        <authorList>
            <person name="Wiegand S."/>
            <person name="Jogler M."/>
            <person name="Boedeker C."/>
            <person name="Pinto D."/>
            <person name="Vollmers J."/>
            <person name="Rivas-Marin E."/>
            <person name="Kohn T."/>
            <person name="Peeters S.H."/>
            <person name="Heuer A."/>
            <person name="Rast P."/>
            <person name="Oberbeckmann S."/>
            <person name="Bunk B."/>
            <person name="Jeske O."/>
            <person name="Meyerdierks A."/>
            <person name="Storesund J.E."/>
            <person name="Kallscheuer N."/>
            <person name="Luecker S."/>
            <person name="Lage O.M."/>
            <person name="Pohl T."/>
            <person name="Merkel B.J."/>
            <person name="Hornburger P."/>
            <person name="Mueller R.-W."/>
            <person name="Bruemmer F."/>
            <person name="Labrenz M."/>
            <person name="Spormann A.M."/>
            <person name="Op den Camp H."/>
            <person name="Overmann J."/>
            <person name="Amann R."/>
            <person name="Jetten M.S.M."/>
            <person name="Mascher T."/>
            <person name="Medema M.H."/>
            <person name="Devos D.P."/>
            <person name="Kaster A.-K."/>
            <person name="Ovreas L."/>
            <person name="Rohde M."/>
            <person name="Galperin M.Y."/>
            <person name="Jogler C."/>
        </authorList>
    </citation>
    <scope>NUCLEOTIDE SEQUENCE [LARGE SCALE GENOMIC DNA]</scope>
    <source>
        <strain evidence="6 7">Enr13</strain>
    </source>
</reference>
<comment type="similarity">
    <text evidence="1">Belongs to the ribosome association toxin RatA family.</text>
</comment>
<feature type="domain" description="NAD-dependent epimerase/dehydratase" evidence="3">
    <location>
        <begin position="160"/>
        <end position="369"/>
    </location>
</feature>
<dbReference type="CDD" id="cd07820">
    <property type="entry name" value="SRPBCC_3"/>
    <property type="match status" value="1"/>
</dbReference>
<evidence type="ECO:0000256" key="2">
    <source>
        <dbReference type="ARBA" id="ARBA00009353"/>
    </source>
</evidence>
<accession>A0A518HWU3</accession>
<dbReference type="CDD" id="cd05242">
    <property type="entry name" value="SDR_a8"/>
    <property type="match status" value="1"/>
</dbReference>
<protein>
    <submittedName>
        <fullName evidence="6">Epimerase family protein</fullName>
    </submittedName>
</protein>
<evidence type="ECO:0000259" key="3">
    <source>
        <dbReference type="Pfam" id="PF01370"/>
    </source>
</evidence>
<proteinExistence type="inferred from homology"/>
<dbReference type="InterPro" id="IPR005031">
    <property type="entry name" value="COQ10_START"/>
</dbReference>
<keyword evidence="7" id="KW-1185">Reference proteome</keyword>
<organism evidence="6 7">
    <name type="scientific">Stieleria neptunia</name>
    <dbReference type="NCBI Taxonomy" id="2527979"/>
    <lineage>
        <taxon>Bacteria</taxon>
        <taxon>Pseudomonadati</taxon>
        <taxon>Planctomycetota</taxon>
        <taxon>Planctomycetia</taxon>
        <taxon>Pirellulales</taxon>
        <taxon>Pirellulaceae</taxon>
        <taxon>Stieleria</taxon>
    </lineage>
</organism>
<evidence type="ECO:0000259" key="4">
    <source>
        <dbReference type="Pfam" id="PF03364"/>
    </source>
</evidence>
<dbReference type="PANTHER" id="PTHR11092">
    <property type="entry name" value="SUGAR NUCLEOTIDE EPIMERASE RELATED"/>
    <property type="match status" value="1"/>
</dbReference>
<dbReference type="Pfam" id="PF03364">
    <property type="entry name" value="Polyketide_cyc"/>
    <property type="match status" value="1"/>
</dbReference>
<evidence type="ECO:0000259" key="5">
    <source>
        <dbReference type="Pfam" id="PF08338"/>
    </source>
</evidence>
<evidence type="ECO:0000313" key="6">
    <source>
        <dbReference type="EMBL" id="QDV45217.1"/>
    </source>
</evidence>
<dbReference type="EMBL" id="CP037423">
    <property type="protein sequence ID" value="QDV45217.1"/>
    <property type="molecule type" value="Genomic_DNA"/>
</dbReference>
<dbReference type="AlphaFoldDB" id="A0A518HWU3"/>
<dbReference type="OrthoDB" id="9801773at2"/>
<dbReference type="PANTHER" id="PTHR11092:SF0">
    <property type="entry name" value="EPIMERASE FAMILY PROTEIN SDR39U1"/>
    <property type="match status" value="1"/>
</dbReference>
<dbReference type="SUPFAM" id="SSF55961">
    <property type="entry name" value="Bet v1-like"/>
    <property type="match status" value="1"/>
</dbReference>
<dbReference type="Proteomes" id="UP000319004">
    <property type="component" value="Chromosome"/>
</dbReference>
<dbReference type="KEGG" id="snep:Enr13x_50920"/>
<dbReference type="InterPro" id="IPR036291">
    <property type="entry name" value="NAD(P)-bd_dom_sf"/>
</dbReference>
<dbReference type="InterPro" id="IPR013549">
    <property type="entry name" value="DUF1731"/>
</dbReference>
<evidence type="ECO:0000256" key="1">
    <source>
        <dbReference type="ARBA" id="ARBA00008918"/>
    </source>
</evidence>
<sequence>MKTYLASTTLPVDAEQAFAYHERPGALDRLIPPWKKVSVESSDGSLKPNSVVVLRLKSGPLSMRWVAQHTEYDPPHCFVDVQRSGPFAHWEHRHLFDAATSDGCVLRDSITYQLPLGALGGTLGDSFARKELETMFAYRHRVTRDDLELAAKYQAAPMKIAVSGSSGLVGRKLCALLTLLGHEVIRLERSLDRIEDGQAAIAPWDSPEQAAKLSGVDAVVHLAGKSIADRRWTDSVKQAIRESRVDLTHRLADALAGLTDPPKVFLCASAIGIYGDRGDEVLFESSAPGDTFLAEVASEWEQACRPAEQAGIRVANARLGVVLDPGGGALEKMLTPAKLFGGALGSGNQWWSWVSIDDVIGSIYHAICDDRVSGPFNVTAPEALTNRDFAETLGRVISRPALIPAPAFALRLALGEMADALLLSSTRVIPSVLQKTGYEFRFTQADEALRYHLGINRLESIE</sequence>
<evidence type="ECO:0000313" key="7">
    <source>
        <dbReference type="Proteomes" id="UP000319004"/>
    </source>
</evidence>
<dbReference type="Pfam" id="PF01370">
    <property type="entry name" value="Epimerase"/>
    <property type="match status" value="1"/>
</dbReference>
<dbReference type="InterPro" id="IPR023393">
    <property type="entry name" value="START-like_dom_sf"/>
</dbReference>
<name>A0A518HWU3_9BACT</name>